<dbReference type="Proteomes" id="UP000789375">
    <property type="component" value="Unassembled WGS sequence"/>
</dbReference>
<reference evidence="1" key="1">
    <citation type="submission" date="2021-06" db="EMBL/GenBank/DDBJ databases">
        <authorList>
            <person name="Kallberg Y."/>
            <person name="Tangrot J."/>
            <person name="Rosling A."/>
        </authorList>
    </citation>
    <scope>NUCLEOTIDE SEQUENCE</scope>
    <source>
        <strain evidence="1">87-6 pot B 2015</strain>
    </source>
</reference>
<dbReference type="AlphaFoldDB" id="A0A9N9NCS6"/>
<evidence type="ECO:0000313" key="1">
    <source>
        <dbReference type="EMBL" id="CAG8722860.1"/>
    </source>
</evidence>
<gene>
    <name evidence="1" type="ORF">FMOSSE_LOCUS15124</name>
</gene>
<comment type="caution">
    <text evidence="1">The sequence shown here is derived from an EMBL/GenBank/DDBJ whole genome shotgun (WGS) entry which is preliminary data.</text>
</comment>
<evidence type="ECO:0000313" key="2">
    <source>
        <dbReference type="Proteomes" id="UP000789375"/>
    </source>
</evidence>
<name>A0A9N9NCS6_FUNMO</name>
<protein>
    <submittedName>
        <fullName evidence="1">15512_t:CDS:1</fullName>
    </submittedName>
</protein>
<organism evidence="1 2">
    <name type="scientific">Funneliformis mosseae</name>
    <name type="common">Endomycorrhizal fungus</name>
    <name type="synonym">Glomus mosseae</name>
    <dbReference type="NCBI Taxonomy" id="27381"/>
    <lineage>
        <taxon>Eukaryota</taxon>
        <taxon>Fungi</taxon>
        <taxon>Fungi incertae sedis</taxon>
        <taxon>Mucoromycota</taxon>
        <taxon>Glomeromycotina</taxon>
        <taxon>Glomeromycetes</taxon>
        <taxon>Glomerales</taxon>
        <taxon>Glomeraceae</taxon>
        <taxon>Funneliformis</taxon>
    </lineage>
</organism>
<accession>A0A9N9NCS6</accession>
<sequence>DSEFTYMDFEKCSTNASEESNKENIDQIAFASVQALLNDDDKNDDID</sequence>
<dbReference type="EMBL" id="CAJVPP010014035">
    <property type="protein sequence ID" value="CAG8722860.1"/>
    <property type="molecule type" value="Genomic_DNA"/>
</dbReference>
<feature type="non-terminal residue" evidence="1">
    <location>
        <position position="1"/>
    </location>
</feature>
<proteinExistence type="predicted"/>
<keyword evidence="2" id="KW-1185">Reference proteome</keyword>